<name>A0A6L4WRI1_9BACT</name>
<reference evidence="4 5" key="1">
    <citation type="submission" date="2019-10" db="EMBL/GenBank/DDBJ databases">
        <title>Poseidonibacter ostreae sp. nov., isolated from the gut of the Ostrea denselamellosa.</title>
        <authorList>
            <person name="Choi A."/>
        </authorList>
    </citation>
    <scope>NUCLEOTIDE SEQUENCE [LARGE SCALE GENOMIC DNA]</scope>
    <source>
        <strain evidence="2 5">SJOD-M-33</strain>
        <strain evidence="3 4">SJOD-M-5</strain>
    </source>
</reference>
<evidence type="ECO:0000256" key="1">
    <source>
        <dbReference type="SAM" id="SignalP"/>
    </source>
</evidence>
<keyword evidence="4" id="KW-1185">Reference proteome</keyword>
<dbReference type="EMBL" id="WFKK01000027">
    <property type="protein sequence ID" value="KAB7888115.1"/>
    <property type="molecule type" value="Genomic_DNA"/>
</dbReference>
<sequence>MKRRNFIKLSISTALFILSPVKIMAKSTNKKTLVLIELDGGNDGLNTVIPYKSKKYYDLRPTIALKNDDINIIDENYALNKNLLNLHTLYKEKSVAIINALGYEKPNLSHFKSIQIVETAGNGKSLGKEGWISSHLRKYKLDEKTPANAMLIGKRKKGYLYAPDLTVLQLRNIDNFIKKSSKLKSSRKIGKVNDNLDFLFKQEESILNASKSLEKYTKNISIKTSFSSNDLSKDFKEAAKIIKSPLDIPVIKISQKGYDTHSNQVLRQSELLKNLDLSLGSFIKELKQSDLYNDVLIMTYSEFGRRVKENGSNGTDHGTASVQFVLGGAVKGGVYGDVNLNDLKKNNLKYTHDYKELYNTILSKWFKSKDNSFKAYKTINFL</sequence>
<evidence type="ECO:0000313" key="4">
    <source>
        <dbReference type="Proteomes" id="UP000461010"/>
    </source>
</evidence>
<dbReference type="PANTHER" id="PTHR43737:SF1">
    <property type="entry name" value="DUF1501 DOMAIN-CONTAINING PROTEIN"/>
    <property type="match status" value="1"/>
</dbReference>
<comment type="caution">
    <text evidence="2">The sequence shown here is derived from an EMBL/GenBank/DDBJ whole genome shotgun (WGS) entry which is preliminary data.</text>
</comment>
<evidence type="ECO:0000313" key="5">
    <source>
        <dbReference type="Proteomes" id="UP000472839"/>
    </source>
</evidence>
<dbReference type="InterPro" id="IPR017850">
    <property type="entry name" value="Alkaline_phosphatase_core_sf"/>
</dbReference>
<evidence type="ECO:0000313" key="3">
    <source>
        <dbReference type="EMBL" id="KAB7891729.1"/>
    </source>
</evidence>
<dbReference type="EMBL" id="WFKJ01000013">
    <property type="protein sequence ID" value="KAB7891729.1"/>
    <property type="molecule type" value="Genomic_DNA"/>
</dbReference>
<organism evidence="2 5">
    <name type="scientific">Poseidonibacter ostreae</name>
    <dbReference type="NCBI Taxonomy" id="2654171"/>
    <lineage>
        <taxon>Bacteria</taxon>
        <taxon>Pseudomonadati</taxon>
        <taxon>Campylobacterota</taxon>
        <taxon>Epsilonproteobacteria</taxon>
        <taxon>Campylobacterales</taxon>
        <taxon>Arcobacteraceae</taxon>
        <taxon>Poseidonibacter</taxon>
    </lineage>
</organism>
<dbReference type="Proteomes" id="UP000472839">
    <property type="component" value="Unassembled WGS sequence"/>
</dbReference>
<dbReference type="AlphaFoldDB" id="A0A6L4WRI1"/>
<feature type="chain" id="PRO_5026752954" evidence="1">
    <location>
        <begin position="26"/>
        <end position="382"/>
    </location>
</feature>
<proteinExistence type="predicted"/>
<dbReference type="RefSeq" id="WP_152189324.1">
    <property type="nucleotide sequence ID" value="NZ_WFKJ01000013.1"/>
</dbReference>
<keyword evidence="1" id="KW-0732">Signal</keyword>
<dbReference type="Proteomes" id="UP000461010">
    <property type="component" value="Unassembled WGS sequence"/>
</dbReference>
<evidence type="ECO:0000313" key="2">
    <source>
        <dbReference type="EMBL" id="KAB7888115.1"/>
    </source>
</evidence>
<accession>A0A6L4WRI1</accession>
<gene>
    <name evidence="3" type="ORF">GBG18_06005</name>
    <name evidence="2" type="ORF">GBG19_09775</name>
</gene>
<dbReference type="Pfam" id="PF07394">
    <property type="entry name" value="DUF1501"/>
    <property type="match status" value="1"/>
</dbReference>
<dbReference type="PANTHER" id="PTHR43737">
    <property type="entry name" value="BLL7424 PROTEIN"/>
    <property type="match status" value="1"/>
</dbReference>
<protein>
    <submittedName>
        <fullName evidence="2">DUF1501 domain-containing protein</fullName>
    </submittedName>
</protein>
<dbReference type="SUPFAM" id="SSF53649">
    <property type="entry name" value="Alkaline phosphatase-like"/>
    <property type="match status" value="1"/>
</dbReference>
<feature type="signal peptide" evidence="1">
    <location>
        <begin position="1"/>
        <end position="25"/>
    </location>
</feature>
<dbReference type="InterPro" id="IPR010869">
    <property type="entry name" value="DUF1501"/>
</dbReference>